<keyword evidence="3" id="KW-1185">Reference proteome</keyword>
<gene>
    <name evidence="2" type="ORF">PVAP13_8KG332000</name>
</gene>
<dbReference type="EMBL" id="CM029051">
    <property type="protein sequence ID" value="KAG2562169.1"/>
    <property type="molecule type" value="Genomic_DNA"/>
</dbReference>
<dbReference type="AlphaFoldDB" id="A0A8T0PNL0"/>
<accession>A0A8T0PNL0</accession>
<name>A0A8T0PNL0_PANVG</name>
<comment type="caution">
    <text evidence="2">The sequence shown here is derived from an EMBL/GenBank/DDBJ whole genome shotgun (WGS) entry which is preliminary data.</text>
</comment>
<protein>
    <submittedName>
        <fullName evidence="2">Uncharacterized protein</fullName>
    </submittedName>
</protein>
<evidence type="ECO:0000313" key="3">
    <source>
        <dbReference type="Proteomes" id="UP000823388"/>
    </source>
</evidence>
<reference evidence="2" key="1">
    <citation type="submission" date="2020-05" db="EMBL/GenBank/DDBJ databases">
        <title>WGS assembly of Panicum virgatum.</title>
        <authorList>
            <person name="Lovell J.T."/>
            <person name="Jenkins J."/>
            <person name="Shu S."/>
            <person name="Juenger T.E."/>
            <person name="Schmutz J."/>
        </authorList>
    </citation>
    <scope>NUCLEOTIDE SEQUENCE</scope>
    <source>
        <strain evidence="2">AP13</strain>
    </source>
</reference>
<sequence length="108" mass="11788">MPSPPPLPTGCPPPSVGSHRLADPPTTRRRRPRPSQSKKSDPRQPEPRNPYPNPSAAATQGEAVVAERSHGEEAQAMRWMVEETAAIARSHGEAAATRWTEVEENFMG</sequence>
<organism evidence="2 3">
    <name type="scientific">Panicum virgatum</name>
    <name type="common">Blackwell switchgrass</name>
    <dbReference type="NCBI Taxonomy" id="38727"/>
    <lineage>
        <taxon>Eukaryota</taxon>
        <taxon>Viridiplantae</taxon>
        <taxon>Streptophyta</taxon>
        <taxon>Embryophyta</taxon>
        <taxon>Tracheophyta</taxon>
        <taxon>Spermatophyta</taxon>
        <taxon>Magnoliopsida</taxon>
        <taxon>Liliopsida</taxon>
        <taxon>Poales</taxon>
        <taxon>Poaceae</taxon>
        <taxon>PACMAD clade</taxon>
        <taxon>Panicoideae</taxon>
        <taxon>Panicodae</taxon>
        <taxon>Paniceae</taxon>
        <taxon>Panicinae</taxon>
        <taxon>Panicum</taxon>
        <taxon>Panicum sect. Hiantes</taxon>
    </lineage>
</organism>
<evidence type="ECO:0000313" key="2">
    <source>
        <dbReference type="EMBL" id="KAG2562169.1"/>
    </source>
</evidence>
<feature type="compositionally biased region" description="Pro residues" evidence="1">
    <location>
        <begin position="1"/>
        <end position="15"/>
    </location>
</feature>
<feature type="compositionally biased region" description="Basic and acidic residues" evidence="1">
    <location>
        <begin position="65"/>
        <end position="74"/>
    </location>
</feature>
<evidence type="ECO:0000256" key="1">
    <source>
        <dbReference type="SAM" id="MobiDB-lite"/>
    </source>
</evidence>
<proteinExistence type="predicted"/>
<feature type="region of interest" description="Disordered" evidence="1">
    <location>
        <begin position="1"/>
        <end position="74"/>
    </location>
</feature>
<dbReference type="Proteomes" id="UP000823388">
    <property type="component" value="Chromosome 8K"/>
</dbReference>